<comment type="caution">
    <text evidence="1">The sequence shown here is derived from an EMBL/GenBank/DDBJ whole genome shotgun (WGS) entry which is preliminary data.</text>
</comment>
<protein>
    <submittedName>
        <fullName evidence="1">ATP-dependent zinc metalloprotease FTSH 7, chloroplastic</fullName>
    </submittedName>
</protein>
<dbReference type="GO" id="GO:0008237">
    <property type="term" value="F:metallopeptidase activity"/>
    <property type="evidence" value="ECO:0007669"/>
    <property type="project" value="UniProtKB-KW"/>
</dbReference>
<keyword evidence="1" id="KW-0378">Hydrolase</keyword>
<dbReference type="EMBL" id="QZWG01000006">
    <property type="protein sequence ID" value="RZC09416.1"/>
    <property type="molecule type" value="Genomic_DNA"/>
</dbReference>
<gene>
    <name evidence="1" type="ORF">D0Y65_015942</name>
</gene>
<sequence length="131" mass="14704">MAYKAIVEYGLNQIIGPVSISTLSNGGIDEFDGSTPWGRDQPRIHPTLLLAHMEPKFAKQALIDPTWLAAMKAEYDAFIHNGTWTVVSLPPNRVPIGCKWVFRIKDNPHVVVPGAEMPHHQKDSQYWKAQC</sequence>
<name>A0A445KEX5_GLYSO</name>
<dbReference type="Proteomes" id="UP000289340">
    <property type="component" value="Chromosome 6"/>
</dbReference>
<proteinExistence type="predicted"/>
<feature type="non-terminal residue" evidence="1">
    <location>
        <position position="131"/>
    </location>
</feature>
<dbReference type="GO" id="GO:0006508">
    <property type="term" value="P:proteolysis"/>
    <property type="evidence" value="ECO:0007669"/>
    <property type="project" value="UniProtKB-KW"/>
</dbReference>
<evidence type="ECO:0000313" key="2">
    <source>
        <dbReference type="Proteomes" id="UP000289340"/>
    </source>
</evidence>
<organism evidence="1 2">
    <name type="scientific">Glycine soja</name>
    <name type="common">Wild soybean</name>
    <dbReference type="NCBI Taxonomy" id="3848"/>
    <lineage>
        <taxon>Eukaryota</taxon>
        <taxon>Viridiplantae</taxon>
        <taxon>Streptophyta</taxon>
        <taxon>Embryophyta</taxon>
        <taxon>Tracheophyta</taxon>
        <taxon>Spermatophyta</taxon>
        <taxon>Magnoliopsida</taxon>
        <taxon>eudicotyledons</taxon>
        <taxon>Gunneridae</taxon>
        <taxon>Pentapetalae</taxon>
        <taxon>rosids</taxon>
        <taxon>fabids</taxon>
        <taxon>Fabales</taxon>
        <taxon>Fabaceae</taxon>
        <taxon>Papilionoideae</taxon>
        <taxon>50 kb inversion clade</taxon>
        <taxon>NPAAA clade</taxon>
        <taxon>indigoferoid/millettioid clade</taxon>
        <taxon>Phaseoleae</taxon>
        <taxon>Glycine</taxon>
        <taxon>Glycine subgen. Soja</taxon>
    </lineage>
</organism>
<keyword evidence="2" id="KW-1185">Reference proteome</keyword>
<keyword evidence="1" id="KW-0482">Metalloprotease</keyword>
<reference evidence="1 2" key="1">
    <citation type="submission" date="2018-09" db="EMBL/GenBank/DDBJ databases">
        <title>A high-quality reference genome of wild soybean provides a powerful tool to mine soybean genomes.</title>
        <authorList>
            <person name="Xie M."/>
            <person name="Chung C.Y.L."/>
            <person name="Li M.-W."/>
            <person name="Wong F.-L."/>
            <person name="Chan T.-F."/>
            <person name="Lam H.-M."/>
        </authorList>
    </citation>
    <scope>NUCLEOTIDE SEQUENCE [LARGE SCALE GENOMIC DNA]</scope>
    <source>
        <strain evidence="2">cv. W05</strain>
        <tissue evidence="1">Hypocotyl of etiolated seedlings</tissue>
    </source>
</reference>
<accession>A0A445KEX5</accession>
<evidence type="ECO:0000313" key="1">
    <source>
        <dbReference type="EMBL" id="RZC09416.1"/>
    </source>
</evidence>
<keyword evidence="1" id="KW-0645">Protease</keyword>
<dbReference type="AlphaFoldDB" id="A0A445KEX5"/>